<evidence type="ECO:0008006" key="3">
    <source>
        <dbReference type="Google" id="ProtNLM"/>
    </source>
</evidence>
<dbReference type="Proteomes" id="UP000028134">
    <property type="component" value="Unassembled WGS sequence"/>
</dbReference>
<name>A0A078QJR2_PHOVU</name>
<evidence type="ECO:0000313" key="2">
    <source>
        <dbReference type="Proteomes" id="UP000028134"/>
    </source>
</evidence>
<organism evidence="1 2">
    <name type="scientific">Phocaeicola vulgatus str. 3775 SL</name>
    <name type="common">B</name>
    <name type="synonym">iv</name>
    <dbReference type="NCBI Taxonomy" id="1339350"/>
    <lineage>
        <taxon>Bacteria</taxon>
        <taxon>Pseudomonadati</taxon>
        <taxon>Bacteroidota</taxon>
        <taxon>Bacteroidia</taxon>
        <taxon>Bacteroidales</taxon>
        <taxon>Bacteroidaceae</taxon>
        <taxon>Phocaeicola</taxon>
    </lineage>
</organism>
<dbReference type="PATRIC" id="fig|1339350.3.peg.4659"/>
<comment type="caution">
    <text evidence="1">The sequence shown here is derived from an EMBL/GenBank/DDBJ whole genome shotgun (WGS) entry which is preliminary data.</text>
</comment>
<accession>A0A078QJR2</accession>
<dbReference type="RefSeq" id="WP_032946923.1">
    <property type="nucleotide sequence ID" value="NZ_JNHI01000119.1"/>
</dbReference>
<sequence length="164" mass="19572">MNLNNAEIAVTTQHLIDIKNYRDYWLHMSDYSDMGEFLCACSDLFPGEEEPQYRYPKWENIPDILVSREWLCPNFFEIRDALERLEEEETEFFMDWSRNYGYDISTDDPHMIVSHYHDLYGDAVAEKEEDTADLAEDTLIYTGISSSYCDMLPFRYEIFDDNYN</sequence>
<reference evidence="1 2" key="1">
    <citation type="submission" date="2014-04" db="EMBL/GenBank/DDBJ databases">
        <authorList>
            <person name="Sears C."/>
            <person name="Carroll K."/>
            <person name="Sack B.R."/>
            <person name="Qadri F."/>
            <person name="Myers L.L."/>
            <person name="Chung G.-T."/>
            <person name="Escheverria P."/>
            <person name="Fraser C.M."/>
            <person name="Sadzewicz L."/>
            <person name="Shefchek K.A."/>
            <person name="Tallon L."/>
            <person name="Das S.P."/>
            <person name="Daugherty S."/>
            <person name="Mongodin E.F."/>
        </authorList>
    </citation>
    <scope>NUCLEOTIDE SEQUENCE [LARGE SCALE GENOMIC DNA]</scope>
    <source>
        <strain evidence="2">3775 SL(B) 10 (iv)</strain>
    </source>
</reference>
<protein>
    <recommendedName>
        <fullName evidence="3">Anti-restriction protein</fullName>
    </recommendedName>
</protein>
<evidence type="ECO:0000313" key="1">
    <source>
        <dbReference type="EMBL" id="KDS23228.1"/>
    </source>
</evidence>
<dbReference type="AlphaFoldDB" id="A0A078QJR2"/>
<gene>
    <name evidence="1" type="ORF">M097_4936</name>
</gene>
<proteinExistence type="predicted"/>
<dbReference type="EMBL" id="JNHI01000119">
    <property type="protein sequence ID" value="KDS23228.1"/>
    <property type="molecule type" value="Genomic_DNA"/>
</dbReference>